<feature type="compositionally biased region" description="Acidic residues" evidence="1">
    <location>
        <begin position="1155"/>
        <end position="1182"/>
    </location>
</feature>
<dbReference type="Gene3D" id="3.90.550.10">
    <property type="entry name" value="Spore Coat Polysaccharide Biosynthesis Protein SpsA, Chain A"/>
    <property type="match status" value="1"/>
</dbReference>
<dbReference type="EMBL" id="RBNJ01008011">
    <property type="protein sequence ID" value="RUS27660.1"/>
    <property type="molecule type" value="Genomic_DNA"/>
</dbReference>
<dbReference type="InterPro" id="IPR029044">
    <property type="entry name" value="Nucleotide-diphossugar_trans"/>
</dbReference>
<evidence type="ECO:0000313" key="3">
    <source>
        <dbReference type="EMBL" id="RUS27660.1"/>
    </source>
</evidence>
<keyword evidence="2" id="KW-1133">Transmembrane helix</keyword>
<dbReference type="AlphaFoldDB" id="A0A433QCX6"/>
<dbReference type="PANTHER" id="PTHR33604">
    <property type="entry name" value="OSJNBA0004B13.7 PROTEIN"/>
    <property type="match status" value="1"/>
</dbReference>
<proteinExistence type="predicted"/>
<feature type="region of interest" description="Disordered" evidence="1">
    <location>
        <begin position="1052"/>
        <end position="1074"/>
    </location>
</feature>
<feature type="region of interest" description="Disordered" evidence="1">
    <location>
        <begin position="1016"/>
        <end position="1040"/>
    </location>
</feature>
<feature type="compositionally biased region" description="Basic and acidic residues" evidence="1">
    <location>
        <begin position="1119"/>
        <end position="1139"/>
    </location>
</feature>
<accession>A0A433QCX6</accession>
<feature type="compositionally biased region" description="Basic and acidic residues" evidence="1">
    <location>
        <begin position="1052"/>
        <end position="1063"/>
    </location>
</feature>
<dbReference type="Proteomes" id="UP000274822">
    <property type="component" value="Unassembled WGS sequence"/>
</dbReference>
<protein>
    <recommendedName>
        <fullName evidence="5">Glycosyltransferase 2-like domain-containing protein</fullName>
    </recommendedName>
</protein>
<dbReference type="PANTHER" id="PTHR33604:SF3">
    <property type="entry name" value="OSJNBA0004B13.7 PROTEIN"/>
    <property type="match status" value="1"/>
</dbReference>
<feature type="compositionally biased region" description="Polar residues" evidence="1">
    <location>
        <begin position="1064"/>
        <end position="1073"/>
    </location>
</feature>
<feature type="compositionally biased region" description="Acidic residues" evidence="1">
    <location>
        <begin position="1021"/>
        <end position="1040"/>
    </location>
</feature>
<reference evidence="3 4" key="1">
    <citation type="journal article" date="2018" name="New Phytol.">
        <title>Phylogenomics of Endogonaceae and evolution of mycorrhizas within Mucoromycota.</title>
        <authorList>
            <person name="Chang Y."/>
            <person name="Desiro A."/>
            <person name="Na H."/>
            <person name="Sandor L."/>
            <person name="Lipzen A."/>
            <person name="Clum A."/>
            <person name="Barry K."/>
            <person name="Grigoriev I.V."/>
            <person name="Martin F.M."/>
            <person name="Stajich J.E."/>
            <person name="Smith M.E."/>
            <person name="Bonito G."/>
            <person name="Spatafora J.W."/>
        </authorList>
    </citation>
    <scope>NUCLEOTIDE SEQUENCE [LARGE SCALE GENOMIC DNA]</scope>
    <source>
        <strain evidence="3 4">AD002</strain>
    </source>
</reference>
<feature type="transmembrane region" description="Helical" evidence="2">
    <location>
        <begin position="36"/>
        <end position="55"/>
    </location>
</feature>
<keyword evidence="2" id="KW-0812">Transmembrane</keyword>
<keyword evidence="4" id="KW-1185">Reference proteome</keyword>
<evidence type="ECO:0000256" key="1">
    <source>
        <dbReference type="SAM" id="MobiDB-lite"/>
    </source>
</evidence>
<feature type="compositionally biased region" description="Acidic residues" evidence="1">
    <location>
        <begin position="1094"/>
        <end position="1111"/>
    </location>
</feature>
<organism evidence="3 4">
    <name type="scientific">Jimgerdemannia flammicorona</name>
    <dbReference type="NCBI Taxonomy" id="994334"/>
    <lineage>
        <taxon>Eukaryota</taxon>
        <taxon>Fungi</taxon>
        <taxon>Fungi incertae sedis</taxon>
        <taxon>Mucoromycota</taxon>
        <taxon>Mucoromycotina</taxon>
        <taxon>Endogonomycetes</taxon>
        <taxon>Endogonales</taxon>
        <taxon>Endogonaceae</taxon>
        <taxon>Jimgerdemannia</taxon>
    </lineage>
</organism>
<sequence length="1223" mass="138852">MATEEERKYRHGATLFQRRVYAIYRSVLTTTPITRLFLLLCVACLLLLSTLTIFVNTTSLTAIPNVTGGSRFSLNPRSYFGKKSAKRPASTENDILPEWVDAGEEKIPLHYARTLQYGSSQGHTFKQLKELSAASSFTVKRKPEGGTTVSVTVVLNLQQSTDLKHQLDAILSQSLQAEVVWVVCTMKTEKAAHGYILKFRHSAHIEVIVIDDDRPKQFGWLQVAQDATTEFIWLIDDGVVPGLRYMETLLRLANTDEYRDAVLGTQGAVLPPRGPNGLVDSQGLVCMPDPIESGEIASATQPVDMLNHIWFIRREWAPLLLRDAHDEARRVPLGFLITHSLRYYADIPSIILPTDPIDTTVWGDTRSSTELEASCKHIKEQFRDNPAWRRFLALGHPLAADYKRTPSTRSNRNIVFFIDGVRQARVLQPLFCRFATSDQGAVVHVVVTGAARGVSAQQLTMSLKKKFSSCANVRTYDLDIRYGVASGLPNDDVAGVLAQTAHGMDRVLKLLRPRAMIHVAQDRNPAVQGAEIAGKLLNLVDIGVPPNDVRHVLWMPDLPLETIEKWNDFKIQLIVVTDKRPHSLSRLIRSISHAHYLGDQVPMSINMEQTADKVTRLFVSTFPWPHGPKNVRHRIRKGGLMPAIVEAWYPADNNDYAIFLEDDVEVSPLFYVWVKFSILRYRYGPDRNMSSNMFGVSLYSPRNTEMGIEGRRPFHPDWVLNTTSHHPRTPYLLQVPCSWGAVYFPEHWREYHDYITARLVDIDNNNLQNITIPNARSNRWYNSWKRYFIELIYLRGYVMLYPNFRNFTSFSTNHLEFGTHVKHQRKAINQFLVPLMERDTILSELPQSRLPEWTTLPVLDLWANLESIPALMARGRNLRKQVSACLMRENDADRFDPQDLLCPYPPKKNETELMILNGTYPNATDILPEFISQTLTQPPISTVFIYITVTPQPNGQNEEYAPVAISSEILPTSVVSEVMSVVEQTPAATPFEVPNANMLEEHMRQETVPADIDFELKPIDPSEDSTDHEDEDQETLDLEEDLANMDRLEEQRRELEQQHRAVHSDSQTESEQPLSIEDIMAFDLEDQDDENFDWGEEEEGEEEVVVSDDESNALIHPMAHQDAKEKEDVAPPAARGHEEEFVEEEGVDGNGVAEGGEEEEEEEEEGGEEEEEEGEEEIIGDENMDRQAIFDGEEDGRRTAGRGRLMEPMFMVPDDGPNALEEP</sequence>
<keyword evidence="2" id="KW-0472">Membrane</keyword>
<evidence type="ECO:0000313" key="4">
    <source>
        <dbReference type="Proteomes" id="UP000274822"/>
    </source>
</evidence>
<feature type="region of interest" description="Disordered" evidence="1">
    <location>
        <begin position="1094"/>
        <end position="1223"/>
    </location>
</feature>
<evidence type="ECO:0000256" key="2">
    <source>
        <dbReference type="SAM" id="Phobius"/>
    </source>
</evidence>
<name>A0A433QCX6_9FUNG</name>
<dbReference type="SUPFAM" id="SSF53448">
    <property type="entry name" value="Nucleotide-diphospho-sugar transferases"/>
    <property type="match status" value="1"/>
</dbReference>
<comment type="caution">
    <text evidence="3">The sequence shown here is derived from an EMBL/GenBank/DDBJ whole genome shotgun (WGS) entry which is preliminary data.</text>
</comment>
<evidence type="ECO:0008006" key="5">
    <source>
        <dbReference type="Google" id="ProtNLM"/>
    </source>
</evidence>
<gene>
    <name evidence="3" type="ORF">BC938DRAFT_482930</name>
</gene>
<feature type="non-terminal residue" evidence="3">
    <location>
        <position position="1223"/>
    </location>
</feature>